<dbReference type="Gene3D" id="1.10.150.130">
    <property type="match status" value="1"/>
</dbReference>
<accession>V8QLM0</accession>
<dbReference type="GO" id="GO:0006310">
    <property type="term" value="P:DNA recombination"/>
    <property type="evidence" value="ECO:0007669"/>
    <property type="project" value="UniProtKB-KW"/>
</dbReference>
<dbReference type="AlphaFoldDB" id="V8QLM0"/>
<dbReference type="Proteomes" id="UP000018733">
    <property type="component" value="Unassembled WGS sequence"/>
</dbReference>
<dbReference type="EMBL" id="AYXT01000014">
    <property type="protein sequence ID" value="ETF00522.1"/>
    <property type="molecule type" value="Genomic_DNA"/>
</dbReference>
<reference evidence="3 4" key="1">
    <citation type="journal article" date="2014" name="Genome Announc.">
        <title>Draft Genome Sequence of Advenella kashmirensis Strain W13003, a Polycyclic Aromatic Hydrocarbon-Degrading Bacterium.</title>
        <authorList>
            <person name="Wang X."/>
            <person name="Jin D."/>
            <person name="Zhou L."/>
            <person name="Wu L."/>
            <person name="An W."/>
            <person name="Zhao L."/>
        </authorList>
    </citation>
    <scope>NUCLEOTIDE SEQUENCE [LARGE SCALE GENOMIC DNA]</scope>
    <source>
        <strain evidence="3 4">W13003</strain>
    </source>
</reference>
<keyword evidence="2" id="KW-0233">DNA recombination</keyword>
<dbReference type="eggNOG" id="COG0582">
    <property type="taxonomic scope" value="Bacteria"/>
</dbReference>
<dbReference type="GO" id="GO:0003677">
    <property type="term" value="F:DNA binding"/>
    <property type="evidence" value="ECO:0007669"/>
    <property type="project" value="UniProtKB-KW"/>
</dbReference>
<dbReference type="STRING" id="1424334.W822_22520"/>
<dbReference type="SUPFAM" id="SSF56349">
    <property type="entry name" value="DNA breaking-rejoining enzymes"/>
    <property type="match status" value="1"/>
</dbReference>
<dbReference type="HOGENOM" id="CLU_052612_1_1_4"/>
<dbReference type="InterPro" id="IPR010998">
    <property type="entry name" value="Integrase_recombinase_N"/>
</dbReference>
<evidence type="ECO:0000313" key="3">
    <source>
        <dbReference type="EMBL" id="ETF00522.1"/>
    </source>
</evidence>
<organism evidence="3 4">
    <name type="scientific">Advenella kashmirensis W13003</name>
    <dbReference type="NCBI Taxonomy" id="1424334"/>
    <lineage>
        <taxon>Bacteria</taxon>
        <taxon>Pseudomonadati</taxon>
        <taxon>Pseudomonadota</taxon>
        <taxon>Betaproteobacteria</taxon>
        <taxon>Burkholderiales</taxon>
        <taxon>Alcaligenaceae</taxon>
    </lineage>
</organism>
<keyword evidence="1" id="KW-0238">DNA-binding</keyword>
<proteinExistence type="predicted"/>
<evidence type="ECO:0000256" key="2">
    <source>
        <dbReference type="ARBA" id="ARBA00023172"/>
    </source>
</evidence>
<name>V8QLM0_9BURK</name>
<protein>
    <submittedName>
        <fullName evidence="3">Integrase</fullName>
    </submittedName>
</protein>
<dbReference type="Gene3D" id="1.10.443.10">
    <property type="entry name" value="Intergrase catalytic core"/>
    <property type="match status" value="1"/>
</dbReference>
<evidence type="ECO:0000313" key="4">
    <source>
        <dbReference type="Proteomes" id="UP000018733"/>
    </source>
</evidence>
<keyword evidence="4" id="KW-1185">Reference proteome</keyword>
<comment type="caution">
    <text evidence="3">The sequence shown here is derived from an EMBL/GenBank/DDBJ whole genome shotgun (WGS) entry which is preliminary data.</text>
</comment>
<dbReference type="InterPro" id="IPR011010">
    <property type="entry name" value="DNA_brk_join_enz"/>
</dbReference>
<dbReference type="GO" id="GO:0015074">
    <property type="term" value="P:DNA integration"/>
    <property type="evidence" value="ECO:0007669"/>
    <property type="project" value="InterPro"/>
</dbReference>
<sequence length="374" mass="43483">MGRKRNAENRGLPSRWRLNHGAYYYQVPPGLETLWDGKKMFRLGTALSEAYKVWAARLEHNIEVRSIDNLLDRYLLEVVPTKAVSTHEQQRIWVRQLRGVFGKLPITGMKPRLVYRYVDARSKKKTTVVKDEITGMEKRKVTGGRVAAHREIEVLSHAFTKAVEWGYLDRHPFKGEVRLRGELSRDRYIEDWEIIEALSLPSQRKKGSVLAIQAYMRIKLMTGMARSDLLRLRLNEHIKDDGIHIQRHKTENSSGKRTIYEWTPELKAAVEQAKFVRPVLSPMLFCNKYGRGYIDEETGNTDGWDSMWQRFMERVLTETKVIQRFTEHDMRAKCASDAITLEHARALLSHADARTTNKIYRRKPERVGPLKGVA</sequence>
<gene>
    <name evidence="3" type="ORF">W822_22520</name>
</gene>
<dbReference type="InterPro" id="IPR013762">
    <property type="entry name" value="Integrase-like_cat_sf"/>
</dbReference>
<evidence type="ECO:0000256" key="1">
    <source>
        <dbReference type="ARBA" id="ARBA00023125"/>
    </source>
</evidence>
<dbReference type="PATRIC" id="fig|1424334.3.peg.4514"/>